<dbReference type="AlphaFoldDB" id="A0A1X7V587"/>
<sequence>MEGETMKEALRLHKETFVRGIVNHFNKLQKLLEAKCNWKQIVVQQRKPVLLKIFLITRKMFSLNYWVK</sequence>
<accession>A0A1X7V587</accession>
<evidence type="ECO:0000313" key="1">
    <source>
        <dbReference type="EnsemblMetazoa" id="Aqu2.1.34682_001"/>
    </source>
</evidence>
<protein>
    <submittedName>
        <fullName evidence="1">Uncharacterized protein</fullName>
    </submittedName>
</protein>
<dbReference type="EnsemblMetazoa" id="Aqu2.1.34682_001">
    <property type="protein sequence ID" value="Aqu2.1.34682_001"/>
    <property type="gene ID" value="Aqu2.1.34682"/>
</dbReference>
<proteinExistence type="predicted"/>
<reference evidence="1" key="1">
    <citation type="submission" date="2017-05" db="UniProtKB">
        <authorList>
            <consortium name="EnsemblMetazoa"/>
        </authorList>
    </citation>
    <scope>IDENTIFICATION</scope>
</reference>
<dbReference type="InParanoid" id="A0A1X7V587"/>
<name>A0A1X7V587_AMPQE</name>
<organism evidence="1">
    <name type="scientific">Amphimedon queenslandica</name>
    <name type="common">Sponge</name>
    <dbReference type="NCBI Taxonomy" id="400682"/>
    <lineage>
        <taxon>Eukaryota</taxon>
        <taxon>Metazoa</taxon>
        <taxon>Porifera</taxon>
        <taxon>Demospongiae</taxon>
        <taxon>Heteroscleromorpha</taxon>
        <taxon>Haplosclerida</taxon>
        <taxon>Niphatidae</taxon>
        <taxon>Amphimedon</taxon>
    </lineage>
</organism>